<evidence type="ECO:0000313" key="2">
    <source>
        <dbReference type="Proteomes" id="UP000799778"/>
    </source>
</evidence>
<dbReference type="AlphaFoldDB" id="A0A6A5XS50"/>
<proteinExistence type="predicted"/>
<keyword evidence="2" id="KW-1185">Reference proteome</keyword>
<gene>
    <name evidence="1" type="ORF">BU24DRAFT_184187</name>
</gene>
<name>A0A6A5XS50_9PLEO</name>
<dbReference type="GeneID" id="54279047"/>
<protein>
    <submittedName>
        <fullName evidence="1">Uncharacterized protein</fullName>
    </submittedName>
</protein>
<dbReference type="Proteomes" id="UP000799778">
    <property type="component" value="Unassembled WGS sequence"/>
</dbReference>
<organism evidence="1 2">
    <name type="scientific">Aaosphaeria arxii CBS 175.79</name>
    <dbReference type="NCBI Taxonomy" id="1450172"/>
    <lineage>
        <taxon>Eukaryota</taxon>
        <taxon>Fungi</taxon>
        <taxon>Dikarya</taxon>
        <taxon>Ascomycota</taxon>
        <taxon>Pezizomycotina</taxon>
        <taxon>Dothideomycetes</taxon>
        <taxon>Pleosporomycetidae</taxon>
        <taxon>Pleosporales</taxon>
        <taxon>Pleosporales incertae sedis</taxon>
        <taxon>Aaosphaeria</taxon>
    </lineage>
</organism>
<reference evidence="1" key="1">
    <citation type="journal article" date="2020" name="Stud. Mycol.">
        <title>101 Dothideomycetes genomes: a test case for predicting lifestyles and emergence of pathogens.</title>
        <authorList>
            <person name="Haridas S."/>
            <person name="Albert R."/>
            <person name="Binder M."/>
            <person name="Bloem J."/>
            <person name="Labutti K."/>
            <person name="Salamov A."/>
            <person name="Andreopoulos B."/>
            <person name="Baker S."/>
            <person name="Barry K."/>
            <person name="Bills G."/>
            <person name="Bluhm B."/>
            <person name="Cannon C."/>
            <person name="Castanera R."/>
            <person name="Culley D."/>
            <person name="Daum C."/>
            <person name="Ezra D."/>
            <person name="Gonzalez J."/>
            <person name="Henrissat B."/>
            <person name="Kuo A."/>
            <person name="Liang C."/>
            <person name="Lipzen A."/>
            <person name="Lutzoni F."/>
            <person name="Magnuson J."/>
            <person name="Mondo S."/>
            <person name="Nolan M."/>
            <person name="Ohm R."/>
            <person name="Pangilinan J."/>
            <person name="Park H.-J."/>
            <person name="Ramirez L."/>
            <person name="Alfaro M."/>
            <person name="Sun H."/>
            <person name="Tritt A."/>
            <person name="Yoshinaga Y."/>
            <person name="Zwiers L.-H."/>
            <person name="Turgeon B."/>
            <person name="Goodwin S."/>
            <person name="Spatafora J."/>
            <person name="Crous P."/>
            <person name="Grigoriev I."/>
        </authorList>
    </citation>
    <scope>NUCLEOTIDE SEQUENCE</scope>
    <source>
        <strain evidence="1">CBS 175.79</strain>
    </source>
</reference>
<sequence>MGDLSITTIVDNLPFTQSHPPLPIPIPFPFHPIPSHDSIHPNIVSHPHSWWLVRLDQYCCPSSGCLWPIPLASSGSSLPLSGSLTLPSLHHSHSLCRLLAHRDSFLLSTTFRAGVGRMAAIHTVPVPASSRIPGDQRLGRWANTSLPSYGTVRVCA</sequence>
<dbReference type="EMBL" id="ML978069">
    <property type="protein sequence ID" value="KAF2015726.1"/>
    <property type="molecule type" value="Genomic_DNA"/>
</dbReference>
<accession>A0A6A5XS50</accession>
<evidence type="ECO:0000313" key="1">
    <source>
        <dbReference type="EMBL" id="KAF2015726.1"/>
    </source>
</evidence>
<dbReference type="RefSeq" id="XP_033384065.1">
    <property type="nucleotide sequence ID" value="XM_033521650.1"/>
</dbReference>